<name>A0ACC1AXG9_9ROSI</name>
<sequence length="120" mass="13702">MVEAKSFDCDFNGGWRWGLCCDYYVGRGEFGGYSKSSLSHLPISNPRDGKYLGFDTTKSNKVESDLLGLFCLQMKHRVKRSIKMPAISNKLADIPPLYYSWRKYGQKPIKGSPHPKFPIF</sequence>
<dbReference type="Proteomes" id="UP001164250">
    <property type="component" value="Chromosome 8"/>
</dbReference>
<comment type="caution">
    <text evidence="1">The sequence shown here is derived from an EMBL/GenBank/DDBJ whole genome shotgun (WGS) entry which is preliminary data.</text>
</comment>
<gene>
    <name evidence="1" type="ORF">Patl1_14903</name>
</gene>
<keyword evidence="2" id="KW-1185">Reference proteome</keyword>
<protein>
    <submittedName>
        <fullName evidence="1">Uncharacterized protein</fullName>
    </submittedName>
</protein>
<evidence type="ECO:0000313" key="1">
    <source>
        <dbReference type="EMBL" id="KAJ0091353.1"/>
    </source>
</evidence>
<reference evidence="2" key="1">
    <citation type="journal article" date="2023" name="G3 (Bethesda)">
        <title>Genome assembly and association tests identify interacting loci associated with vigor, precocity, and sex in interspecific pistachio rootstocks.</title>
        <authorList>
            <person name="Palmer W."/>
            <person name="Jacygrad E."/>
            <person name="Sagayaradj S."/>
            <person name="Cavanaugh K."/>
            <person name="Han R."/>
            <person name="Bertier L."/>
            <person name="Beede B."/>
            <person name="Kafkas S."/>
            <person name="Golino D."/>
            <person name="Preece J."/>
            <person name="Michelmore R."/>
        </authorList>
    </citation>
    <scope>NUCLEOTIDE SEQUENCE [LARGE SCALE GENOMIC DNA]</scope>
</reference>
<dbReference type="EMBL" id="CM047904">
    <property type="protein sequence ID" value="KAJ0091353.1"/>
    <property type="molecule type" value="Genomic_DNA"/>
</dbReference>
<proteinExistence type="predicted"/>
<organism evidence="1 2">
    <name type="scientific">Pistacia atlantica</name>
    <dbReference type="NCBI Taxonomy" id="434234"/>
    <lineage>
        <taxon>Eukaryota</taxon>
        <taxon>Viridiplantae</taxon>
        <taxon>Streptophyta</taxon>
        <taxon>Embryophyta</taxon>
        <taxon>Tracheophyta</taxon>
        <taxon>Spermatophyta</taxon>
        <taxon>Magnoliopsida</taxon>
        <taxon>eudicotyledons</taxon>
        <taxon>Gunneridae</taxon>
        <taxon>Pentapetalae</taxon>
        <taxon>rosids</taxon>
        <taxon>malvids</taxon>
        <taxon>Sapindales</taxon>
        <taxon>Anacardiaceae</taxon>
        <taxon>Pistacia</taxon>
    </lineage>
</organism>
<accession>A0ACC1AXG9</accession>
<evidence type="ECO:0000313" key="2">
    <source>
        <dbReference type="Proteomes" id="UP001164250"/>
    </source>
</evidence>